<dbReference type="Proteomes" id="UP001151760">
    <property type="component" value="Unassembled WGS sequence"/>
</dbReference>
<gene>
    <name evidence="6" type="ORF">Tco_0749371</name>
</gene>
<evidence type="ECO:0000256" key="5">
    <source>
        <dbReference type="ARBA" id="ARBA00023242"/>
    </source>
</evidence>
<evidence type="ECO:0000256" key="4">
    <source>
        <dbReference type="ARBA" id="ARBA00022833"/>
    </source>
</evidence>
<evidence type="ECO:0000256" key="2">
    <source>
        <dbReference type="ARBA" id="ARBA00022723"/>
    </source>
</evidence>
<dbReference type="PANTHER" id="PTHR46481:SF10">
    <property type="entry name" value="ZINC FINGER BED DOMAIN-CONTAINING PROTEIN 39"/>
    <property type="match status" value="1"/>
</dbReference>
<dbReference type="InterPro" id="IPR052035">
    <property type="entry name" value="ZnF_BED_domain_contain"/>
</dbReference>
<accession>A0ABQ4YYG0</accession>
<keyword evidence="2" id="KW-0479">Metal-binding</keyword>
<evidence type="ECO:0000256" key="1">
    <source>
        <dbReference type="ARBA" id="ARBA00004123"/>
    </source>
</evidence>
<keyword evidence="5" id="KW-0539">Nucleus</keyword>
<keyword evidence="4" id="KW-0862">Zinc</keyword>
<organism evidence="6 7">
    <name type="scientific">Tanacetum coccineum</name>
    <dbReference type="NCBI Taxonomy" id="301880"/>
    <lineage>
        <taxon>Eukaryota</taxon>
        <taxon>Viridiplantae</taxon>
        <taxon>Streptophyta</taxon>
        <taxon>Embryophyta</taxon>
        <taxon>Tracheophyta</taxon>
        <taxon>Spermatophyta</taxon>
        <taxon>Magnoliopsida</taxon>
        <taxon>eudicotyledons</taxon>
        <taxon>Gunneridae</taxon>
        <taxon>Pentapetalae</taxon>
        <taxon>asterids</taxon>
        <taxon>campanulids</taxon>
        <taxon>Asterales</taxon>
        <taxon>Asteraceae</taxon>
        <taxon>Asteroideae</taxon>
        <taxon>Anthemideae</taxon>
        <taxon>Anthemidinae</taxon>
        <taxon>Tanacetum</taxon>
    </lineage>
</organism>
<protein>
    <submittedName>
        <fullName evidence="6">Zinc finger BED domain-containing protein RICESLEEPER 2-like protein</fullName>
    </submittedName>
</protein>
<proteinExistence type="predicted"/>
<evidence type="ECO:0000256" key="3">
    <source>
        <dbReference type="ARBA" id="ARBA00022771"/>
    </source>
</evidence>
<reference evidence="6" key="1">
    <citation type="journal article" date="2022" name="Int. J. Mol. Sci.">
        <title>Draft Genome of Tanacetum Coccineum: Genomic Comparison of Closely Related Tanacetum-Family Plants.</title>
        <authorList>
            <person name="Yamashiro T."/>
            <person name="Shiraishi A."/>
            <person name="Nakayama K."/>
            <person name="Satake H."/>
        </authorList>
    </citation>
    <scope>NUCLEOTIDE SEQUENCE</scope>
</reference>
<evidence type="ECO:0000313" key="7">
    <source>
        <dbReference type="Proteomes" id="UP001151760"/>
    </source>
</evidence>
<dbReference type="InterPro" id="IPR012337">
    <property type="entry name" value="RNaseH-like_sf"/>
</dbReference>
<name>A0ABQ4YYG0_9ASTR</name>
<comment type="subcellular location">
    <subcellularLocation>
        <location evidence="1">Nucleus</location>
    </subcellularLocation>
</comment>
<dbReference type="SUPFAM" id="SSF53098">
    <property type="entry name" value="Ribonuclease H-like"/>
    <property type="match status" value="1"/>
</dbReference>
<sequence>MFGPLLMGCPVLTYVLPHIGLNRYLANDEAGHCTGSALARTLRKTFVNFKLENKIMSIMLDNASNNTSAIGKLKLKYEPPMDGRFNHSRCVAHIINLVVQDGLAVLAINAIKESFKTMLKDVFKSSARNHQRYIKICSEAGKPCLSPNWDIPIRWNSTYHMFLCGLKQRSTLMYFHDLLASKGKCQHFPAENWVTIESIT</sequence>
<keyword evidence="3" id="KW-0863">Zinc-finger</keyword>
<keyword evidence="7" id="KW-1185">Reference proteome</keyword>
<dbReference type="EMBL" id="BQNB010010854">
    <property type="protein sequence ID" value="GJS82830.1"/>
    <property type="molecule type" value="Genomic_DNA"/>
</dbReference>
<dbReference type="PANTHER" id="PTHR46481">
    <property type="entry name" value="ZINC FINGER BED DOMAIN-CONTAINING PROTEIN 4"/>
    <property type="match status" value="1"/>
</dbReference>
<reference evidence="6" key="2">
    <citation type="submission" date="2022-01" db="EMBL/GenBank/DDBJ databases">
        <authorList>
            <person name="Yamashiro T."/>
            <person name="Shiraishi A."/>
            <person name="Satake H."/>
            <person name="Nakayama K."/>
        </authorList>
    </citation>
    <scope>NUCLEOTIDE SEQUENCE</scope>
</reference>
<comment type="caution">
    <text evidence="6">The sequence shown here is derived from an EMBL/GenBank/DDBJ whole genome shotgun (WGS) entry which is preliminary data.</text>
</comment>
<evidence type="ECO:0000313" key="6">
    <source>
        <dbReference type="EMBL" id="GJS82830.1"/>
    </source>
</evidence>